<evidence type="ECO:0000256" key="6">
    <source>
        <dbReference type="ARBA" id="ARBA00022475"/>
    </source>
</evidence>
<feature type="transmembrane region" description="Helical" evidence="10">
    <location>
        <begin position="6"/>
        <end position="27"/>
    </location>
</feature>
<keyword evidence="9 10" id="KW-0472">Membrane</keyword>
<evidence type="ECO:0000256" key="2">
    <source>
        <dbReference type="ARBA" id="ARBA00004651"/>
    </source>
</evidence>
<keyword evidence="12" id="KW-1185">Reference proteome</keyword>
<dbReference type="Pfam" id="PF04973">
    <property type="entry name" value="NMN_transporter"/>
    <property type="match status" value="1"/>
</dbReference>
<organism evidence="11 12">
    <name type="scientific">Mariniflexile ostreae</name>
    <dbReference type="NCBI Taxonomy" id="1520892"/>
    <lineage>
        <taxon>Bacteria</taxon>
        <taxon>Pseudomonadati</taxon>
        <taxon>Bacteroidota</taxon>
        <taxon>Flavobacteriia</taxon>
        <taxon>Flavobacteriales</taxon>
        <taxon>Flavobacteriaceae</taxon>
        <taxon>Mariniflexile</taxon>
    </lineage>
</organism>
<proteinExistence type="inferred from homology"/>
<gene>
    <name evidence="11" type="primary">pnuC</name>
    <name evidence="11" type="ORF">ACFFU9_00530</name>
</gene>
<evidence type="ECO:0000256" key="1">
    <source>
        <dbReference type="ARBA" id="ARBA00002672"/>
    </source>
</evidence>
<name>A0ABV5F6Z2_9FLAO</name>
<feature type="transmembrane region" description="Helical" evidence="10">
    <location>
        <begin position="146"/>
        <end position="162"/>
    </location>
</feature>
<evidence type="ECO:0000313" key="12">
    <source>
        <dbReference type="Proteomes" id="UP001589585"/>
    </source>
</evidence>
<evidence type="ECO:0000313" key="11">
    <source>
        <dbReference type="EMBL" id="MFB9055216.1"/>
    </source>
</evidence>
<evidence type="ECO:0000256" key="4">
    <source>
        <dbReference type="ARBA" id="ARBA00017522"/>
    </source>
</evidence>
<dbReference type="PANTHER" id="PTHR36122">
    <property type="entry name" value="NICOTINAMIDE RIBOSIDE TRANSPORTER PNUC"/>
    <property type="match status" value="1"/>
</dbReference>
<comment type="caution">
    <text evidence="11">The sequence shown here is derived from an EMBL/GenBank/DDBJ whole genome shotgun (WGS) entry which is preliminary data.</text>
</comment>
<reference evidence="11 12" key="1">
    <citation type="submission" date="2024-09" db="EMBL/GenBank/DDBJ databases">
        <authorList>
            <person name="Sun Q."/>
            <person name="Mori K."/>
        </authorList>
    </citation>
    <scope>NUCLEOTIDE SEQUENCE [LARGE SCALE GENOMIC DNA]</scope>
    <source>
        <strain evidence="11 12">CECT 8622</strain>
    </source>
</reference>
<dbReference type="Proteomes" id="UP001589585">
    <property type="component" value="Unassembled WGS sequence"/>
</dbReference>
<dbReference type="RefSeq" id="WP_379859401.1">
    <property type="nucleotide sequence ID" value="NZ_JBHMFC010000001.1"/>
</dbReference>
<accession>A0ABV5F6Z2</accession>
<comment type="subcellular location">
    <subcellularLocation>
        <location evidence="2">Cell membrane</location>
        <topology evidence="2">Multi-pass membrane protein</topology>
    </subcellularLocation>
</comment>
<feature type="transmembrane region" description="Helical" evidence="10">
    <location>
        <begin position="96"/>
        <end position="114"/>
    </location>
</feature>
<evidence type="ECO:0000256" key="5">
    <source>
        <dbReference type="ARBA" id="ARBA00022448"/>
    </source>
</evidence>
<protein>
    <recommendedName>
        <fullName evidence="4">Nicotinamide riboside transporter PnuC</fullName>
    </recommendedName>
</protein>
<comment type="similarity">
    <text evidence="3">Belongs to the nicotinamide ribonucleoside (NR) uptake permease (TC 4.B.1) family.</text>
</comment>
<feature type="transmembrane region" description="Helical" evidence="10">
    <location>
        <begin position="56"/>
        <end position="75"/>
    </location>
</feature>
<dbReference type="InterPro" id="IPR006419">
    <property type="entry name" value="NMN_transpt_PnuC"/>
</dbReference>
<keyword evidence="7 10" id="KW-0812">Transmembrane</keyword>
<sequence length="201" mass="23258">MITELLTHLTVLQWLGTFFGVAQVLLARKNNVNNYLFGIISILISIWVHYKTRLYADILLSLYYLVMSIYGWFYWKMGKQNKEAPISRSNKKEQGIAIGIVLGCFLLMAYWLSQHTNSDVPIWDAIICAFAWAGMWLMAKRKIENWVYLNISNFIAIPLLIYKGLYIYAGLTVFLFIVAVSAYIEWKKILNNDTTRAHAQA</sequence>
<evidence type="ECO:0000256" key="9">
    <source>
        <dbReference type="ARBA" id="ARBA00023136"/>
    </source>
</evidence>
<keyword evidence="6" id="KW-1003">Cell membrane</keyword>
<evidence type="ECO:0000256" key="3">
    <source>
        <dbReference type="ARBA" id="ARBA00006669"/>
    </source>
</evidence>
<evidence type="ECO:0000256" key="7">
    <source>
        <dbReference type="ARBA" id="ARBA00022692"/>
    </source>
</evidence>
<evidence type="ECO:0000256" key="8">
    <source>
        <dbReference type="ARBA" id="ARBA00022989"/>
    </source>
</evidence>
<comment type="function">
    <text evidence="1">Required for nicotinamide riboside transport across the inner membrane.</text>
</comment>
<keyword evidence="8 10" id="KW-1133">Transmembrane helix</keyword>
<feature type="transmembrane region" description="Helical" evidence="10">
    <location>
        <begin position="168"/>
        <end position="186"/>
    </location>
</feature>
<keyword evidence="5" id="KW-0813">Transport</keyword>
<dbReference type="EMBL" id="JBHMFC010000001">
    <property type="protein sequence ID" value="MFB9055216.1"/>
    <property type="molecule type" value="Genomic_DNA"/>
</dbReference>
<feature type="transmembrane region" description="Helical" evidence="10">
    <location>
        <begin position="34"/>
        <end position="50"/>
    </location>
</feature>
<feature type="transmembrane region" description="Helical" evidence="10">
    <location>
        <begin position="120"/>
        <end position="139"/>
    </location>
</feature>
<dbReference type="NCBIfam" id="TIGR01528">
    <property type="entry name" value="NMN_trans_PnuC"/>
    <property type="match status" value="1"/>
</dbReference>
<dbReference type="PANTHER" id="PTHR36122:SF2">
    <property type="entry name" value="NICOTINAMIDE RIBOSIDE TRANSPORTER PNUC"/>
    <property type="match status" value="1"/>
</dbReference>
<evidence type="ECO:0000256" key="10">
    <source>
        <dbReference type="SAM" id="Phobius"/>
    </source>
</evidence>